<keyword evidence="7" id="KW-0539">Nucleus</keyword>
<evidence type="ECO:0000256" key="4">
    <source>
        <dbReference type="ARBA" id="ARBA00022603"/>
    </source>
</evidence>
<dbReference type="PROSITE" id="PS50280">
    <property type="entry name" value="SET"/>
    <property type="match status" value="1"/>
</dbReference>
<gene>
    <name evidence="10" type="primary">SMYD4_2</name>
    <name evidence="10" type="ORF">FJT64_018951</name>
</gene>
<evidence type="ECO:0000256" key="2">
    <source>
        <dbReference type="ARBA" id="ARBA00004496"/>
    </source>
</evidence>
<keyword evidence="4" id="KW-0489">Methyltransferase</keyword>
<protein>
    <submittedName>
        <fullName evidence="10">SET and MYND domain-containing protein 4</fullName>
    </submittedName>
</protein>
<dbReference type="GO" id="GO:0008170">
    <property type="term" value="F:N-methyltransferase activity"/>
    <property type="evidence" value="ECO:0007669"/>
    <property type="project" value="UniProtKB-ARBA"/>
</dbReference>
<dbReference type="GO" id="GO:0005634">
    <property type="term" value="C:nucleus"/>
    <property type="evidence" value="ECO:0007669"/>
    <property type="project" value="UniProtKB-SubCell"/>
</dbReference>
<dbReference type="InterPro" id="IPR046341">
    <property type="entry name" value="SET_dom_sf"/>
</dbReference>
<dbReference type="EMBL" id="VIIS01000356">
    <property type="protein sequence ID" value="KAF0309974.1"/>
    <property type="molecule type" value="Genomic_DNA"/>
</dbReference>
<evidence type="ECO:0000313" key="11">
    <source>
        <dbReference type="Proteomes" id="UP000440578"/>
    </source>
</evidence>
<dbReference type="Gene3D" id="1.25.40.10">
    <property type="entry name" value="Tetratricopeptide repeat domain"/>
    <property type="match status" value="1"/>
</dbReference>
<keyword evidence="6" id="KW-0949">S-adenosyl-L-methionine</keyword>
<evidence type="ECO:0000256" key="6">
    <source>
        <dbReference type="ARBA" id="ARBA00022691"/>
    </source>
</evidence>
<evidence type="ECO:0000256" key="8">
    <source>
        <dbReference type="ARBA" id="ARBA00048985"/>
    </source>
</evidence>
<dbReference type="InterPro" id="IPR052097">
    <property type="entry name" value="SET-MYND_domain_protein"/>
</dbReference>
<sequence>MQLAAVGSSCRADSCSCHRPEGDRYLAVFHLVHHLAECHTEDAYHYGRAAATLAVFLAERTAFFGAGAGSAGPPDWALRWTAALLLRHILQLVCNAHAPTKLVPLPSDGDGDGGVVQLSEQRIATAIYPSASYMNHSCDPSIINSFWGNTLIVRSIKSLSAGAEVYHCYGPHYARGAPSERHRQLLEQYHFTCDCEHCTRPELAHHLERLNALRCADCCGATLPVDEAGGERRRCLKCRRTHCYSDRLQRLQRIEAEAEQVASAGGGSGDRQVVCRLDELLREAAALAQPSHETVYILHDMRANICTRIGDLTRALESLRPNLASAEARYGADSVELGNLLLTTTDVLMLAVREARTTETRRELSDELQRLAENGLGIFTIHYGEWSPAYRDLRRKLADVRLEQPT</sequence>
<dbReference type="Pfam" id="PF00856">
    <property type="entry name" value="SET"/>
    <property type="match status" value="1"/>
</dbReference>
<dbReference type="InterPro" id="IPR001214">
    <property type="entry name" value="SET_dom"/>
</dbReference>
<dbReference type="CDD" id="cd10536">
    <property type="entry name" value="SET_SMYD4"/>
    <property type="match status" value="1"/>
</dbReference>
<accession>A0A6A4X1G9</accession>
<keyword evidence="11" id="KW-1185">Reference proteome</keyword>
<reference evidence="10 11" key="1">
    <citation type="submission" date="2019-07" db="EMBL/GenBank/DDBJ databases">
        <title>Draft genome assembly of a fouling barnacle, Amphibalanus amphitrite (Darwin, 1854): The first reference genome for Thecostraca.</title>
        <authorList>
            <person name="Kim W."/>
        </authorList>
    </citation>
    <scope>NUCLEOTIDE SEQUENCE [LARGE SCALE GENOMIC DNA]</scope>
    <source>
        <strain evidence="10">SNU_AA5</strain>
        <tissue evidence="10">Soma without cirri and trophi</tissue>
    </source>
</reference>
<evidence type="ECO:0000313" key="10">
    <source>
        <dbReference type="EMBL" id="KAF0309974.1"/>
    </source>
</evidence>
<dbReference type="GO" id="GO:0032259">
    <property type="term" value="P:methylation"/>
    <property type="evidence" value="ECO:0007669"/>
    <property type="project" value="UniProtKB-KW"/>
</dbReference>
<dbReference type="InterPro" id="IPR044421">
    <property type="entry name" value="SMYD4_SET"/>
</dbReference>
<proteinExistence type="predicted"/>
<dbReference type="PANTHER" id="PTHR46165">
    <property type="entry name" value="SET AND MYND DOMAIN-CONTAINING PROTEIN 4"/>
    <property type="match status" value="1"/>
</dbReference>
<evidence type="ECO:0000256" key="5">
    <source>
        <dbReference type="ARBA" id="ARBA00022679"/>
    </source>
</evidence>
<dbReference type="Proteomes" id="UP000440578">
    <property type="component" value="Unassembled WGS sequence"/>
</dbReference>
<comment type="subcellular location">
    <subcellularLocation>
        <location evidence="2">Cytoplasm</location>
    </subcellularLocation>
    <subcellularLocation>
        <location evidence="1">Nucleus</location>
    </subcellularLocation>
</comment>
<dbReference type="GO" id="GO:0008276">
    <property type="term" value="F:protein methyltransferase activity"/>
    <property type="evidence" value="ECO:0007669"/>
    <property type="project" value="UniProtKB-ARBA"/>
</dbReference>
<dbReference type="GO" id="GO:0042826">
    <property type="term" value="F:histone deacetylase binding"/>
    <property type="evidence" value="ECO:0007669"/>
    <property type="project" value="TreeGrafter"/>
</dbReference>
<dbReference type="OrthoDB" id="62495at2759"/>
<comment type="caution">
    <text evidence="10">The sequence shown here is derived from an EMBL/GenBank/DDBJ whole genome shotgun (WGS) entry which is preliminary data.</text>
</comment>
<dbReference type="Gene3D" id="2.170.270.10">
    <property type="entry name" value="SET domain"/>
    <property type="match status" value="1"/>
</dbReference>
<feature type="domain" description="SET" evidence="9">
    <location>
        <begin position="1"/>
        <end position="170"/>
    </location>
</feature>
<evidence type="ECO:0000259" key="9">
    <source>
        <dbReference type="PROSITE" id="PS50280"/>
    </source>
</evidence>
<organism evidence="10 11">
    <name type="scientific">Amphibalanus amphitrite</name>
    <name type="common">Striped barnacle</name>
    <name type="synonym">Balanus amphitrite</name>
    <dbReference type="NCBI Taxonomy" id="1232801"/>
    <lineage>
        <taxon>Eukaryota</taxon>
        <taxon>Metazoa</taxon>
        <taxon>Ecdysozoa</taxon>
        <taxon>Arthropoda</taxon>
        <taxon>Crustacea</taxon>
        <taxon>Multicrustacea</taxon>
        <taxon>Cirripedia</taxon>
        <taxon>Thoracica</taxon>
        <taxon>Thoracicalcarea</taxon>
        <taxon>Balanomorpha</taxon>
        <taxon>Balanoidea</taxon>
        <taxon>Balanidae</taxon>
        <taxon>Amphibalaninae</taxon>
        <taxon>Amphibalanus</taxon>
    </lineage>
</organism>
<evidence type="ECO:0000256" key="3">
    <source>
        <dbReference type="ARBA" id="ARBA00022490"/>
    </source>
</evidence>
<evidence type="ECO:0000256" key="1">
    <source>
        <dbReference type="ARBA" id="ARBA00004123"/>
    </source>
</evidence>
<dbReference type="AlphaFoldDB" id="A0A6A4X1G9"/>
<keyword evidence="3" id="KW-0963">Cytoplasm</keyword>
<evidence type="ECO:0000256" key="7">
    <source>
        <dbReference type="ARBA" id="ARBA00023242"/>
    </source>
</evidence>
<comment type="catalytic activity">
    <reaction evidence="8">
        <text>L-lysyl-[protein] + S-adenosyl-L-methionine = N(6)-methyl-L-lysyl-[protein] + S-adenosyl-L-homocysteine + H(+)</text>
        <dbReference type="Rhea" id="RHEA:51736"/>
        <dbReference type="Rhea" id="RHEA-COMP:9752"/>
        <dbReference type="Rhea" id="RHEA-COMP:13053"/>
        <dbReference type="ChEBI" id="CHEBI:15378"/>
        <dbReference type="ChEBI" id="CHEBI:29969"/>
        <dbReference type="ChEBI" id="CHEBI:57856"/>
        <dbReference type="ChEBI" id="CHEBI:59789"/>
        <dbReference type="ChEBI" id="CHEBI:61929"/>
    </reaction>
</comment>
<keyword evidence="5" id="KW-0808">Transferase</keyword>
<dbReference type="PANTHER" id="PTHR46165:SF2">
    <property type="entry name" value="SET AND MYND DOMAIN-CONTAINING PROTEIN 4"/>
    <property type="match status" value="1"/>
</dbReference>
<dbReference type="GO" id="GO:0008757">
    <property type="term" value="F:S-adenosylmethionine-dependent methyltransferase activity"/>
    <property type="evidence" value="ECO:0007669"/>
    <property type="project" value="UniProtKB-ARBA"/>
</dbReference>
<dbReference type="GO" id="GO:0005737">
    <property type="term" value="C:cytoplasm"/>
    <property type="evidence" value="ECO:0007669"/>
    <property type="project" value="UniProtKB-SubCell"/>
</dbReference>
<name>A0A6A4X1G9_AMPAM</name>
<dbReference type="SUPFAM" id="SSF82199">
    <property type="entry name" value="SET domain"/>
    <property type="match status" value="1"/>
</dbReference>
<dbReference type="InterPro" id="IPR011990">
    <property type="entry name" value="TPR-like_helical_dom_sf"/>
</dbReference>